<dbReference type="Proteomes" id="UP000570514">
    <property type="component" value="Unassembled WGS sequence"/>
</dbReference>
<comment type="caution">
    <text evidence="2">The sequence shown here is derived from an EMBL/GenBank/DDBJ whole genome shotgun (WGS) entry which is preliminary data.</text>
</comment>
<sequence>MKHALLMSTALAAATGLLALPAAAQTVRAQDFVDAIGVNVHVAYTDGAYGKLDKVTQSLDYLGIKLLRDSAPNTQNLPRYNTLANAGYRFNFIVNGGDTGILAQRFAGITTSYPGSVVAVEGPNEVNNFKFTYAGQTGTTAALAYQTQLFNSVKATPALSATNVYNYTDYPYHAGTADSMNIHTYPKYGAQPYASLVFDLNSVTTALPGHPRVITEIGYPQMPDPKQWKGPADWNPVDENTQAILTLNALLDAYTLGAQKIYLYQLLEAYADTQNKDYDTRLGLFDVNYRPKMAATAVRNFLNLLRDSNAAARSFTPRATPASVINLPVTARSLVLQRADGSDVVVVWNEAQLWDRASRAAVSPAATKVTLASTNLRDAAVYDPVKSATPLTSYKAAASVELSLAADPLVIVLAPR</sequence>
<evidence type="ECO:0000313" key="2">
    <source>
        <dbReference type="EMBL" id="NIK89838.1"/>
    </source>
</evidence>
<reference evidence="2 3" key="1">
    <citation type="submission" date="2020-03" db="EMBL/GenBank/DDBJ databases">
        <title>Genomic Encyclopedia of Type Strains, Phase IV (KMG-IV): sequencing the most valuable type-strain genomes for metagenomic binning, comparative biology and taxonomic classification.</title>
        <authorList>
            <person name="Goeker M."/>
        </authorList>
    </citation>
    <scope>NUCLEOTIDE SEQUENCE [LARGE SCALE GENOMIC DNA]</scope>
    <source>
        <strain evidence="2 3">DSM 19867</strain>
    </source>
</reference>
<protein>
    <recommendedName>
        <fullName evidence="4">Calcium-binding protein</fullName>
    </recommendedName>
</protein>
<accession>A0A846N1L6</accession>
<dbReference type="RefSeq" id="WP_167083893.1">
    <property type="nucleotide sequence ID" value="NZ_BAAADC010000001.1"/>
</dbReference>
<evidence type="ECO:0000256" key="1">
    <source>
        <dbReference type="SAM" id="SignalP"/>
    </source>
</evidence>
<evidence type="ECO:0000313" key="3">
    <source>
        <dbReference type="Proteomes" id="UP000570514"/>
    </source>
</evidence>
<proteinExistence type="predicted"/>
<dbReference type="EMBL" id="JAASRM010000001">
    <property type="protein sequence ID" value="NIK89838.1"/>
    <property type="molecule type" value="Genomic_DNA"/>
</dbReference>
<keyword evidence="3" id="KW-1185">Reference proteome</keyword>
<dbReference type="SUPFAM" id="SSF51445">
    <property type="entry name" value="(Trans)glycosidases"/>
    <property type="match status" value="1"/>
</dbReference>
<feature type="signal peptide" evidence="1">
    <location>
        <begin position="1"/>
        <end position="24"/>
    </location>
</feature>
<organism evidence="2 3">
    <name type="scientific">Rhizomicrobium palustre</name>
    <dbReference type="NCBI Taxonomy" id="189966"/>
    <lineage>
        <taxon>Bacteria</taxon>
        <taxon>Pseudomonadati</taxon>
        <taxon>Pseudomonadota</taxon>
        <taxon>Alphaproteobacteria</taxon>
        <taxon>Micropepsales</taxon>
        <taxon>Micropepsaceae</taxon>
        <taxon>Rhizomicrobium</taxon>
    </lineage>
</organism>
<dbReference type="InterPro" id="IPR017853">
    <property type="entry name" value="GH"/>
</dbReference>
<feature type="chain" id="PRO_5032547394" description="Calcium-binding protein" evidence="1">
    <location>
        <begin position="25"/>
        <end position="416"/>
    </location>
</feature>
<keyword evidence="1" id="KW-0732">Signal</keyword>
<evidence type="ECO:0008006" key="4">
    <source>
        <dbReference type="Google" id="ProtNLM"/>
    </source>
</evidence>
<dbReference type="Gene3D" id="3.20.20.80">
    <property type="entry name" value="Glycosidases"/>
    <property type="match status" value="1"/>
</dbReference>
<dbReference type="AlphaFoldDB" id="A0A846N1L6"/>
<gene>
    <name evidence="2" type="ORF">FHS83_003156</name>
</gene>
<name>A0A846N1L6_9PROT</name>